<comment type="similarity">
    <text evidence="2 4">Belongs to the Nudix hydrolase family.</text>
</comment>
<protein>
    <submittedName>
        <fullName evidence="6">8-oxo-dGTP diphosphatase</fullName>
        <ecNumber evidence="6">3.6.1.55</ecNumber>
    </submittedName>
</protein>
<keyword evidence="7" id="KW-1185">Reference proteome</keyword>
<dbReference type="InterPro" id="IPR000086">
    <property type="entry name" value="NUDIX_hydrolase_dom"/>
</dbReference>
<reference evidence="6 7" key="2">
    <citation type="submission" date="2020-08" db="EMBL/GenBank/DDBJ databases">
        <title>The Agave Microbiome: Exploring the role of microbial communities in plant adaptations to desert environments.</title>
        <authorList>
            <person name="Partida-Martinez L.P."/>
        </authorList>
    </citation>
    <scope>NUCLEOTIDE SEQUENCE [LARGE SCALE GENOMIC DNA]</scope>
    <source>
        <strain evidence="6 7">AT2.17</strain>
    </source>
</reference>
<gene>
    <name evidence="6" type="ORF">F4692_003602</name>
</gene>
<dbReference type="SUPFAM" id="SSF55811">
    <property type="entry name" value="Nudix"/>
    <property type="match status" value="1"/>
</dbReference>
<dbReference type="InterPro" id="IPR020084">
    <property type="entry name" value="NUDIX_hydrolase_CS"/>
</dbReference>
<dbReference type="PRINTS" id="PR00502">
    <property type="entry name" value="NUDIXFAMILY"/>
</dbReference>
<evidence type="ECO:0000313" key="7">
    <source>
        <dbReference type="Proteomes" id="UP000549911"/>
    </source>
</evidence>
<evidence type="ECO:0000259" key="5">
    <source>
        <dbReference type="PROSITE" id="PS51462"/>
    </source>
</evidence>
<evidence type="ECO:0000256" key="4">
    <source>
        <dbReference type="RuleBase" id="RU003476"/>
    </source>
</evidence>
<reference evidence="6 7" key="1">
    <citation type="submission" date="2020-07" db="EMBL/GenBank/DDBJ databases">
        <authorList>
            <person name="Partida-Martinez L."/>
            <person name="Huntemann M."/>
            <person name="Clum A."/>
            <person name="Wang J."/>
            <person name="Palaniappan K."/>
            <person name="Ritter S."/>
            <person name="Chen I.-M."/>
            <person name="Stamatis D."/>
            <person name="Reddy T."/>
            <person name="O'Malley R."/>
            <person name="Daum C."/>
            <person name="Shapiro N."/>
            <person name="Ivanova N."/>
            <person name="Kyrpides N."/>
            <person name="Woyke T."/>
        </authorList>
    </citation>
    <scope>NUCLEOTIDE SEQUENCE [LARGE SCALE GENOMIC DNA]</scope>
    <source>
        <strain evidence="6 7">AT2.17</strain>
    </source>
</reference>
<dbReference type="InterPro" id="IPR015797">
    <property type="entry name" value="NUDIX_hydrolase-like_dom_sf"/>
</dbReference>
<proteinExistence type="inferred from homology"/>
<accession>A0A7Y9H704</accession>
<keyword evidence="3 4" id="KW-0378">Hydrolase</keyword>
<dbReference type="InterPro" id="IPR020476">
    <property type="entry name" value="Nudix_hydrolase"/>
</dbReference>
<comment type="caution">
    <text evidence="6">The sequence shown here is derived from an EMBL/GenBank/DDBJ whole genome shotgun (WGS) entry which is preliminary data.</text>
</comment>
<dbReference type="RefSeq" id="WP_218858723.1">
    <property type="nucleotide sequence ID" value="NZ_JACCBW010000004.1"/>
</dbReference>
<evidence type="ECO:0000256" key="2">
    <source>
        <dbReference type="ARBA" id="ARBA00005582"/>
    </source>
</evidence>
<dbReference type="GO" id="GO:0035539">
    <property type="term" value="F:8-oxo-7,8-dihydrodeoxyguanosine triphosphate pyrophosphatase activity"/>
    <property type="evidence" value="ECO:0007669"/>
    <property type="project" value="UniProtKB-EC"/>
</dbReference>
<dbReference type="PROSITE" id="PS00893">
    <property type="entry name" value="NUDIX_BOX"/>
    <property type="match status" value="1"/>
</dbReference>
<evidence type="ECO:0000313" key="6">
    <source>
        <dbReference type="EMBL" id="NYE38454.1"/>
    </source>
</evidence>
<sequence length="156" mass="17306">MSLEFTDYHVRLAAYALLVDGADEVDGQERVLLTWWNGEGHSDPEWSLPGGGVDFEESIRDGLVREVYEETGYDVVPGALLADHFFTARGRTFDGWFRSQRFVFDATITGGELGTTEVGGSTDHAAWVSLAELEGQPRADIVDVALAARREREARR</sequence>
<feature type="domain" description="Nudix hydrolase" evidence="5">
    <location>
        <begin position="9"/>
        <end position="150"/>
    </location>
</feature>
<dbReference type="EMBL" id="JACCBW010000004">
    <property type="protein sequence ID" value="NYE38454.1"/>
    <property type="molecule type" value="Genomic_DNA"/>
</dbReference>
<evidence type="ECO:0000256" key="3">
    <source>
        <dbReference type="ARBA" id="ARBA00022801"/>
    </source>
</evidence>
<dbReference type="PANTHER" id="PTHR43046">
    <property type="entry name" value="GDP-MANNOSE MANNOSYL HYDROLASE"/>
    <property type="match status" value="1"/>
</dbReference>
<name>A0A7Y9H704_9ACTN</name>
<dbReference type="Pfam" id="PF00293">
    <property type="entry name" value="NUDIX"/>
    <property type="match status" value="1"/>
</dbReference>
<comment type="cofactor">
    <cofactor evidence="1">
        <name>Mg(2+)</name>
        <dbReference type="ChEBI" id="CHEBI:18420"/>
    </cofactor>
</comment>
<dbReference type="Gene3D" id="3.90.79.10">
    <property type="entry name" value="Nucleoside Triphosphate Pyrophosphohydrolase"/>
    <property type="match status" value="1"/>
</dbReference>
<dbReference type="AlphaFoldDB" id="A0A7Y9H704"/>
<dbReference type="EC" id="3.6.1.55" evidence="6"/>
<dbReference type="PANTHER" id="PTHR43046:SF14">
    <property type="entry name" value="MUTT_NUDIX FAMILY PROTEIN"/>
    <property type="match status" value="1"/>
</dbReference>
<dbReference type="PROSITE" id="PS51462">
    <property type="entry name" value="NUDIX"/>
    <property type="match status" value="1"/>
</dbReference>
<organism evidence="6 7">
    <name type="scientific">Nocardioides cavernae</name>
    <dbReference type="NCBI Taxonomy" id="1921566"/>
    <lineage>
        <taxon>Bacteria</taxon>
        <taxon>Bacillati</taxon>
        <taxon>Actinomycetota</taxon>
        <taxon>Actinomycetes</taxon>
        <taxon>Propionibacteriales</taxon>
        <taxon>Nocardioidaceae</taxon>
        <taxon>Nocardioides</taxon>
    </lineage>
</organism>
<evidence type="ECO:0000256" key="1">
    <source>
        <dbReference type="ARBA" id="ARBA00001946"/>
    </source>
</evidence>
<dbReference type="CDD" id="cd02883">
    <property type="entry name" value="NUDIX_Hydrolase"/>
    <property type="match status" value="1"/>
</dbReference>
<dbReference type="Proteomes" id="UP000549911">
    <property type="component" value="Unassembled WGS sequence"/>
</dbReference>